<name>A0A131YAK3_RHIAP</name>
<dbReference type="PROSITE" id="PS51253">
    <property type="entry name" value="HTH_CENPB"/>
    <property type="match status" value="1"/>
</dbReference>
<keyword evidence="1" id="KW-0238">DNA-binding</keyword>
<dbReference type="Pfam" id="PF03221">
    <property type="entry name" value="HTH_Tnp_Tc5"/>
    <property type="match status" value="1"/>
</dbReference>
<dbReference type="InterPro" id="IPR006600">
    <property type="entry name" value="HTH_CenpB_DNA-bd_dom"/>
</dbReference>
<dbReference type="GO" id="GO:0003677">
    <property type="term" value="F:DNA binding"/>
    <property type="evidence" value="ECO:0007669"/>
    <property type="project" value="UniProtKB-KW"/>
</dbReference>
<reference evidence="3" key="1">
    <citation type="journal article" date="2016" name="Ticks Tick Borne Dis.">
        <title>De novo assembly and annotation of the salivary gland transcriptome of Rhipicephalus appendiculatus male and female ticks during blood feeding.</title>
        <authorList>
            <person name="de Castro M.H."/>
            <person name="de Klerk D."/>
            <person name="Pienaar R."/>
            <person name="Latif A.A."/>
            <person name="Rees D.J."/>
            <person name="Mans B.J."/>
        </authorList>
    </citation>
    <scope>NUCLEOTIDE SEQUENCE</scope>
    <source>
        <tissue evidence="3">Salivary glands</tissue>
    </source>
</reference>
<dbReference type="EMBL" id="GEDV01012213">
    <property type="protein sequence ID" value="JAP76344.1"/>
    <property type="molecule type" value="Transcribed_RNA"/>
</dbReference>
<sequence>MLHFEARNMVQENGIPAATFKASRGWVTRFTRRHQLCIRRRMTLSQRLPQDYEEKVVEFHRFAIGLRRTKNFILSQIGNAAETPLTFDMPPNPIVSERGISTVPIKTTGCEKQRCTVMLAVKYRHS</sequence>
<evidence type="ECO:0000313" key="3">
    <source>
        <dbReference type="EMBL" id="JAP76344.1"/>
    </source>
</evidence>
<proteinExistence type="predicted"/>
<feature type="domain" description="HTH CENPB-type" evidence="2">
    <location>
        <begin position="1"/>
        <end position="40"/>
    </location>
</feature>
<accession>A0A131YAK3</accession>
<protein>
    <submittedName>
        <fullName evidence="3">Tigger transposase</fullName>
    </submittedName>
</protein>
<evidence type="ECO:0000256" key="1">
    <source>
        <dbReference type="ARBA" id="ARBA00023125"/>
    </source>
</evidence>
<organism evidence="3">
    <name type="scientific">Rhipicephalus appendiculatus</name>
    <name type="common">Brown ear tick</name>
    <dbReference type="NCBI Taxonomy" id="34631"/>
    <lineage>
        <taxon>Eukaryota</taxon>
        <taxon>Metazoa</taxon>
        <taxon>Ecdysozoa</taxon>
        <taxon>Arthropoda</taxon>
        <taxon>Chelicerata</taxon>
        <taxon>Arachnida</taxon>
        <taxon>Acari</taxon>
        <taxon>Parasitiformes</taxon>
        <taxon>Ixodida</taxon>
        <taxon>Ixodoidea</taxon>
        <taxon>Ixodidae</taxon>
        <taxon>Rhipicephalinae</taxon>
        <taxon>Rhipicephalus</taxon>
        <taxon>Rhipicephalus</taxon>
    </lineage>
</organism>
<dbReference type="AlphaFoldDB" id="A0A131YAK3"/>
<evidence type="ECO:0000259" key="2">
    <source>
        <dbReference type="PROSITE" id="PS51253"/>
    </source>
</evidence>